<keyword evidence="3" id="KW-0805">Transcription regulation</keyword>
<evidence type="ECO:0000256" key="4">
    <source>
        <dbReference type="ARBA" id="ARBA00023125"/>
    </source>
</evidence>
<dbReference type="EMBL" id="AYXY01000001">
    <property type="protein sequence ID" value="ETN96630.1"/>
    <property type="molecule type" value="Genomic_DNA"/>
</dbReference>
<dbReference type="PANTHER" id="PTHR33164">
    <property type="entry name" value="TRANSCRIPTIONAL REGULATOR, MARR FAMILY"/>
    <property type="match status" value="1"/>
</dbReference>
<dbReference type="AlphaFoldDB" id="W2UR36"/>
<dbReference type="SMART" id="SM00347">
    <property type="entry name" value="HTH_MARR"/>
    <property type="match status" value="1"/>
</dbReference>
<evidence type="ECO:0000256" key="1">
    <source>
        <dbReference type="ARBA" id="ARBA00004496"/>
    </source>
</evidence>
<reference evidence="7 8" key="2">
    <citation type="journal article" date="2016" name="Genome Announc.">
        <title>Draft Genome Sequence of Zhouia amylolytica AD3, Isolated from Tidal Flat Sediment.</title>
        <authorList>
            <person name="Jia B."/>
            <person name="Jin H.M."/>
            <person name="Lee H.J."/>
            <person name="Jeon C.O."/>
        </authorList>
    </citation>
    <scope>NUCLEOTIDE SEQUENCE [LARGE SCALE GENOMIC DNA]</scope>
    <source>
        <strain evidence="7 8">AD3</strain>
    </source>
</reference>
<reference evidence="8" key="1">
    <citation type="submission" date="2013-11" db="EMBL/GenBank/DDBJ databases">
        <title>Draft genome sequence from a member of Zhouia, isolated tidal flat.</title>
        <authorList>
            <person name="Jin H."/>
            <person name="Jeon C.O."/>
        </authorList>
    </citation>
    <scope>NUCLEOTIDE SEQUENCE [LARGE SCALE GENOMIC DNA]</scope>
    <source>
        <strain evidence="8">AD3</strain>
    </source>
</reference>
<comment type="subcellular location">
    <subcellularLocation>
        <location evidence="1">Cytoplasm</location>
    </subcellularLocation>
</comment>
<dbReference type="InterPro" id="IPR036388">
    <property type="entry name" value="WH-like_DNA-bd_sf"/>
</dbReference>
<dbReference type="InterPro" id="IPR000835">
    <property type="entry name" value="HTH_MarR-typ"/>
</dbReference>
<accession>W2UR36</accession>
<gene>
    <name evidence="7" type="ORF">P278_00560</name>
</gene>
<keyword evidence="4" id="KW-0238">DNA-binding</keyword>
<organism evidence="7 8">
    <name type="scientific">Zhouia amylolytica AD3</name>
    <dbReference type="NCBI Taxonomy" id="1286632"/>
    <lineage>
        <taxon>Bacteria</taxon>
        <taxon>Pseudomonadati</taxon>
        <taxon>Bacteroidota</taxon>
        <taxon>Flavobacteriia</taxon>
        <taxon>Flavobacteriales</taxon>
        <taxon>Flavobacteriaceae</taxon>
        <taxon>Zhouia</taxon>
    </lineage>
</organism>
<dbReference type="SUPFAM" id="SSF46785">
    <property type="entry name" value="Winged helix' DNA-binding domain"/>
    <property type="match status" value="1"/>
</dbReference>
<dbReference type="GO" id="GO:0005737">
    <property type="term" value="C:cytoplasm"/>
    <property type="evidence" value="ECO:0007669"/>
    <property type="project" value="UniProtKB-SubCell"/>
</dbReference>
<protein>
    <submittedName>
        <fullName evidence="7">Transcriptional regulator</fullName>
    </submittedName>
</protein>
<name>W2UR36_9FLAO</name>
<proteinExistence type="predicted"/>
<comment type="caution">
    <text evidence="7">The sequence shown here is derived from an EMBL/GenBank/DDBJ whole genome shotgun (WGS) entry which is preliminary data.</text>
</comment>
<dbReference type="PROSITE" id="PS50995">
    <property type="entry name" value="HTH_MARR_2"/>
    <property type="match status" value="1"/>
</dbReference>
<dbReference type="InterPro" id="IPR055166">
    <property type="entry name" value="Transc_reg_Sar_Rot_HTH"/>
</dbReference>
<sequence length="159" mass="18767">MMMKKDVPALFLENQLCFPLYAASRFTTKMYTPYLNILGITYPQYLVMLTLWQYDQQSVKEIGQRLFLESNTLTPLLKRLEQKELIRRTRSPLDERTVLISLTNAGIEMKENAQEIPYKILASFKEESITKDEFETFQKTLFKLVDALNRKITIQEKNE</sequence>
<dbReference type="PATRIC" id="fig|1286632.3.peg.56"/>
<dbReference type="Pfam" id="PF22381">
    <property type="entry name" value="Staph_reg_Sar_Rot"/>
    <property type="match status" value="1"/>
</dbReference>
<evidence type="ECO:0000256" key="2">
    <source>
        <dbReference type="ARBA" id="ARBA00022490"/>
    </source>
</evidence>
<dbReference type="GO" id="GO:0003700">
    <property type="term" value="F:DNA-binding transcription factor activity"/>
    <property type="evidence" value="ECO:0007669"/>
    <property type="project" value="InterPro"/>
</dbReference>
<evidence type="ECO:0000259" key="6">
    <source>
        <dbReference type="PROSITE" id="PS50995"/>
    </source>
</evidence>
<dbReference type="STRING" id="376730.SAMN04487906_2149"/>
<dbReference type="PRINTS" id="PR00598">
    <property type="entry name" value="HTHMARR"/>
</dbReference>
<dbReference type="Gene3D" id="1.10.10.10">
    <property type="entry name" value="Winged helix-like DNA-binding domain superfamily/Winged helix DNA-binding domain"/>
    <property type="match status" value="1"/>
</dbReference>
<dbReference type="eggNOG" id="COG1846">
    <property type="taxonomic scope" value="Bacteria"/>
</dbReference>
<dbReference type="Proteomes" id="UP000018850">
    <property type="component" value="Unassembled WGS sequence"/>
</dbReference>
<evidence type="ECO:0000256" key="5">
    <source>
        <dbReference type="ARBA" id="ARBA00023163"/>
    </source>
</evidence>
<evidence type="ECO:0000313" key="7">
    <source>
        <dbReference type="EMBL" id="ETN96630.1"/>
    </source>
</evidence>
<feature type="domain" description="HTH marR-type" evidence="6">
    <location>
        <begin position="13"/>
        <end position="146"/>
    </location>
</feature>
<keyword evidence="2" id="KW-0963">Cytoplasm</keyword>
<dbReference type="GO" id="GO:0003677">
    <property type="term" value="F:DNA binding"/>
    <property type="evidence" value="ECO:0007669"/>
    <property type="project" value="UniProtKB-KW"/>
</dbReference>
<dbReference type="FunFam" id="1.10.10.10:FF:000163">
    <property type="entry name" value="MarR family transcriptional regulator"/>
    <property type="match status" value="1"/>
</dbReference>
<dbReference type="GO" id="GO:0006950">
    <property type="term" value="P:response to stress"/>
    <property type="evidence" value="ECO:0007669"/>
    <property type="project" value="TreeGrafter"/>
</dbReference>
<dbReference type="PANTHER" id="PTHR33164:SF5">
    <property type="entry name" value="ORGANIC HYDROPEROXIDE RESISTANCE TRANSCRIPTIONAL REGULATOR"/>
    <property type="match status" value="1"/>
</dbReference>
<dbReference type="InterPro" id="IPR039422">
    <property type="entry name" value="MarR/SlyA-like"/>
</dbReference>
<keyword evidence="8" id="KW-1185">Reference proteome</keyword>
<evidence type="ECO:0000313" key="8">
    <source>
        <dbReference type="Proteomes" id="UP000018850"/>
    </source>
</evidence>
<keyword evidence="5" id="KW-0804">Transcription</keyword>
<dbReference type="InterPro" id="IPR036390">
    <property type="entry name" value="WH_DNA-bd_sf"/>
</dbReference>
<evidence type="ECO:0000256" key="3">
    <source>
        <dbReference type="ARBA" id="ARBA00023015"/>
    </source>
</evidence>